<dbReference type="Pfam" id="PF00147">
    <property type="entry name" value="Fibrinogen_C"/>
    <property type="match status" value="1"/>
</dbReference>
<dbReference type="InterPro" id="IPR036056">
    <property type="entry name" value="Fibrinogen-like_C"/>
</dbReference>
<evidence type="ECO:0000313" key="2">
    <source>
        <dbReference type="EMBL" id="CAC5423691.1"/>
    </source>
</evidence>
<organism evidence="2 3">
    <name type="scientific">Mytilus coruscus</name>
    <name type="common">Sea mussel</name>
    <dbReference type="NCBI Taxonomy" id="42192"/>
    <lineage>
        <taxon>Eukaryota</taxon>
        <taxon>Metazoa</taxon>
        <taxon>Spiralia</taxon>
        <taxon>Lophotrochozoa</taxon>
        <taxon>Mollusca</taxon>
        <taxon>Bivalvia</taxon>
        <taxon>Autobranchia</taxon>
        <taxon>Pteriomorphia</taxon>
        <taxon>Mytilida</taxon>
        <taxon>Mytiloidea</taxon>
        <taxon>Mytilidae</taxon>
        <taxon>Mytilinae</taxon>
        <taxon>Mytilus</taxon>
    </lineage>
</organism>
<dbReference type="PROSITE" id="PS51406">
    <property type="entry name" value="FIBRINOGEN_C_2"/>
    <property type="match status" value="1"/>
</dbReference>
<sequence>MCRNTTTCAKDELCTHGYTNILGRRLIAGVHQECESCCSGTALCNHDLHCDPNTQKTYNTTCTFREECQRTMYCTHGICKCDHEDYWSGSVCLAKKPLNSTCSKNGDCKIAFRCINNKCKCLPTEVWDGSQCTRRNDNIHLISTYGHHELSIYMERPNTEHKWGNYSTFNLADEMAKYILTVTRYTGNTGFDALDASSAGNANGQAFSTKDRDNDRSSGTCAVDERSGWWFNSCEYSNLNKPYTGYMYWANWASDISKSLIMIRRT</sequence>
<dbReference type="GO" id="GO:0005615">
    <property type="term" value="C:extracellular space"/>
    <property type="evidence" value="ECO:0007669"/>
    <property type="project" value="TreeGrafter"/>
</dbReference>
<protein>
    <recommendedName>
        <fullName evidence="1">Fibrinogen C-terminal domain-containing protein</fullName>
    </recommendedName>
</protein>
<dbReference type="EMBL" id="CACVKT020009845">
    <property type="protein sequence ID" value="CAC5423691.1"/>
    <property type="molecule type" value="Genomic_DNA"/>
</dbReference>
<evidence type="ECO:0000259" key="1">
    <source>
        <dbReference type="PROSITE" id="PS51406"/>
    </source>
</evidence>
<dbReference type="PANTHER" id="PTHR19143">
    <property type="entry name" value="FIBRINOGEN/TENASCIN/ANGIOPOEITIN"/>
    <property type="match status" value="1"/>
</dbReference>
<keyword evidence="3" id="KW-1185">Reference proteome</keyword>
<name>A0A6J8EWZ0_MYTCO</name>
<dbReference type="AlphaFoldDB" id="A0A6J8EWZ0"/>
<dbReference type="Proteomes" id="UP000507470">
    <property type="component" value="Unassembled WGS sequence"/>
</dbReference>
<dbReference type="InterPro" id="IPR002181">
    <property type="entry name" value="Fibrinogen_a/b/g_C_dom"/>
</dbReference>
<dbReference type="SUPFAM" id="SSF56496">
    <property type="entry name" value="Fibrinogen C-terminal domain-like"/>
    <property type="match status" value="1"/>
</dbReference>
<proteinExistence type="predicted"/>
<dbReference type="InterPro" id="IPR050373">
    <property type="entry name" value="Fibrinogen_C-term_domain"/>
</dbReference>
<evidence type="ECO:0000313" key="3">
    <source>
        <dbReference type="Proteomes" id="UP000507470"/>
    </source>
</evidence>
<reference evidence="2 3" key="1">
    <citation type="submission" date="2020-06" db="EMBL/GenBank/DDBJ databases">
        <authorList>
            <person name="Li R."/>
            <person name="Bekaert M."/>
        </authorList>
    </citation>
    <scope>NUCLEOTIDE SEQUENCE [LARGE SCALE GENOMIC DNA]</scope>
    <source>
        <strain evidence="3">wild</strain>
    </source>
</reference>
<dbReference type="SMART" id="SM00186">
    <property type="entry name" value="FBG"/>
    <property type="match status" value="1"/>
</dbReference>
<dbReference type="OrthoDB" id="10425856at2759"/>
<dbReference type="Gene3D" id="3.90.215.10">
    <property type="entry name" value="Gamma Fibrinogen, chain A, domain 1"/>
    <property type="match status" value="1"/>
</dbReference>
<dbReference type="InterPro" id="IPR014716">
    <property type="entry name" value="Fibrinogen_a/b/g_C_1"/>
</dbReference>
<accession>A0A6J8EWZ0</accession>
<gene>
    <name evidence="2" type="ORF">MCOR_55661</name>
</gene>
<feature type="domain" description="Fibrinogen C-terminal" evidence="1">
    <location>
        <begin position="136"/>
        <end position="266"/>
    </location>
</feature>